<dbReference type="InterPro" id="IPR042451">
    <property type="entry name" value="ZPR1_A/B_dom"/>
</dbReference>
<reference evidence="8" key="2">
    <citation type="submission" date="2018-04" db="EMBL/GenBank/DDBJ databases">
        <title>Complete genome sequence of Sulfodiicoccus acidiphilus strain HS-1.</title>
        <authorList>
            <person name="Sakai H.D."/>
            <person name="Kurosawa N."/>
        </authorList>
    </citation>
    <scope>NUCLEOTIDE SEQUENCE [LARGE SCALE GENOMIC DNA]</scope>
    <source>
        <strain evidence="8">HS-1</strain>
    </source>
</reference>
<dbReference type="InterPro" id="IPR004470">
    <property type="entry name" value="ZPR1-like_arc"/>
</dbReference>
<evidence type="ECO:0000256" key="2">
    <source>
        <dbReference type="ARBA" id="ARBA00022723"/>
    </source>
</evidence>
<gene>
    <name evidence="7" type="ORF">GCM10007116_03230</name>
    <name evidence="6" type="ORF">HS1genome_1228</name>
</gene>
<dbReference type="EMBL" id="BMQS01000002">
    <property type="protein sequence ID" value="GGT88588.1"/>
    <property type="molecule type" value="Genomic_DNA"/>
</dbReference>
<dbReference type="NCBIfam" id="TIGR00340">
    <property type="entry name" value="zpr1_rel"/>
    <property type="match status" value="1"/>
</dbReference>
<protein>
    <recommendedName>
        <fullName evidence="5">Zinc finger ZPR1-type domain-containing protein</fullName>
    </recommendedName>
</protein>
<dbReference type="KEGG" id="sacd:HS1genome_1228"/>
<dbReference type="PANTHER" id="PTHR10876:SF0">
    <property type="entry name" value="ZINC FINGER PROTEIN ZPR1"/>
    <property type="match status" value="1"/>
</dbReference>
<dbReference type="Pfam" id="PF22794">
    <property type="entry name" value="jr-ZPR1"/>
    <property type="match status" value="1"/>
</dbReference>
<accession>A0A348B3T7</accession>
<sequence length="165" mass="18199">MRRMSEPELISESKEKCFVCGAEEMEVRNYVHDAGLAGKLLISVWQCGGCGYRSVDVKPWEGKLPVTLEFKVEDPDDLNVLVYRSALGTLSIPELGLEITPGSSSHGNITTVEGILEEVLEIFPEEQVEAIREAKEGKVKFTLLIRDPSGSSFIKSDRVKAISQA</sequence>
<evidence type="ECO:0000313" key="7">
    <source>
        <dbReference type="EMBL" id="GGT88588.1"/>
    </source>
</evidence>
<dbReference type="InterPro" id="IPR004457">
    <property type="entry name" value="Znf_ZPR1"/>
</dbReference>
<reference evidence="6" key="3">
    <citation type="journal article" date="2019" name="BMC Res. Notes">
        <title>Complete genome sequence of the Sulfodiicoccus acidiphilus strain HS-1T, the first crenarchaeon that lacks polB3, isolated from an acidic hot spring in Ohwaku-dani, Hakone, Japan.</title>
        <authorList>
            <person name="Sakai H.D."/>
            <person name="Kurosawa N."/>
        </authorList>
    </citation>
    <scope>NUCLEOTIDE SEQUENCE</scope>
    <source>
        <strain evidence="6">HS-1</strain>
    </source>
</reference>
<dbReference type="PANTHER" id="PTHR10876">
    <property type="entry name" value="ZINC FINGER PROTEIN ZPR1"/>
    <property type="match status" value="1"/>
</dbReference>
<dbReference type="Proteomes" id="UP000616143">
    <property type="component" value="Unassembled WGS sequence"/>
</dbReference>
<evidence type="ECO:0000259" key="5">
    <source>
        <dbReference type="SMART" id="SM00709"/>
    </source>
</evidence>
<keyword evidence="2" id="KW-0479">Metal-binding</keyword>
<evidence type="ECO:0000256" key="1">
    <source>
        <dbReference type="ARBA" id="ARBA00008354"/>
    </source>
</evidence>
<dbReference type="InterPro" id="IPR056180">
    <property type="entry name" value="ZPR1_jr_dom"/>
</dbReference>
<reference evidence="7" key="1">
    <citation type="journal article" date="2014" name="Int. J. Syst. Evol. Microbiol.">
        <title>Complete genome sequence of Corynebacterium casei LMG S-19264T (=DSM 44701T), isolated from a smear-ripened cheese.</title>
        <authorList>
            <consortium name="US DOE Joint Genome Institute (JGI-PGF)"/>
            <person name="Walter F."/>
            <person name="Albersmeier A."/>
            <person name="Kalinowski J."/>
            <person name="Ruckert C."/>
        </authorList>
    </citation>
    <scope>NUCLEOTIDE SEQUENCE</scope>
    <source>
        <strain evidence="7">JCM 31740</strain>
    </source>
</reference>
<dbReference type="Gene3D" id="2.60.120.1040">
    <property type="entry name" value="ZPR1, A/B domain"/>
    <property type="match status" value="1"/>
</dbReference>
<feature type="domain" description="Zinc finger ZPR1-type" evidence="5">
    <location>
        <begin position="15"/>
        <end position="156"/>
    </location>
</feature>
<dbReference type="SMART" id="SM00709">
    <property type="entry name" value="Zpr1"/>
    <property type="match status" value="1"/>
</dbReference>
<keyword evidence="4" id="KW-0862">Zinc</keyword>
<dbReference type="AlphaFoldDB" id="A0A348B3T7"/>
<comment type="similarity">
    <text evidence="1">Belongs to the ZPR1 family.</text>
</comment>
<dbReference type="GO" id="GO:0008270">
    <property type="term" value="F:zinc ion binding"/>
    <property type="evidence" value="ECO:0007669"/>
    <property type="project" value="UniProtKB-KW"/>
</dbReference>
<dbReference type="NCBIfam" id="TIGR00310">
    <property type="entry name" value="ZPR1_znf"/>
    <property type="match status" value="1"/>
</dbReference>
<organism evidence="6 8">
    <name type="scientific">Sulfodiicoccus acidiphilus</name>
    <dbReference type="NCBI Taxonomy" id="1670455"/>
    <lineage>
        <taxon>Archaea</taxon>
        <taxon>Thermoproteota</taxon>
        <taxon>Thermoprotei</taxon>
        <taxon>Sulfolobales</taxon>
        <taxon>Sulfolobaceae</taxon>
        <taxon>Sulfodiicoccus</taxon>
    </lineage>
</organism>
<evidence type="ECO:0000256" key="3">
    <source>
        <dbReference type="ARBA" id="ARBA00022771"/>
    </source>
</evidence>
<keyword evidence="3" id="KW-0863">Zinc-finger</keyword>
<dbReference type="InterPro" id="IPR040141">
    <property type="entry name" value="ZPR1"/>
</dbReference>
<dbReference type="Proteomes" id="UP000276741">
    <property type="component" value="Chromosome"/>
</dbReference>
<dbReference type="EMBL" id="AP018553">
    <property type="protein sequence ID" value="BBD72839.1"/>
    <property type="molecule type" value="Genomic_DNA"/>
</dbReference>
<name>A0A348B3T7_9CREN</name>
<evidence type="ECO:0000313" key="6">
    <source>
        <dbReference type="EMBL" id="BBD72839.1"/>
    </source>
</evidence>
<keyword evidence="8" id="KW-1185">Reference proteome</keyword>
<evidence type="ECO:0000313" key="8">
    <source>
        <dbReference type="Proteomes" id="UP000276741"/>
    </source>
</evidence>
<evidence type="ECO:0000256" key="4">
    <source>
        <dbReference type="ARBA" id="ARBA00022833"/>
    </source>
</evidence>
<proteinExistence type="inferred from homology"/>
<reference evidence="7" key="4">
    <citation type="submission" date="2020-09" db="EMBL/GenBank/DDBJ databases">
        <authorList>
            <person name="Sun Q."/>
            <person name="Ohkuma M."/>
        </authorList>
    </citation>
    <scope>NUCLEOTIDE SEQUENCE</scope>
    <source>
        <strain evidence="7">JCM 31740</strain>
    </source>
</reference>